<dbReference type="InterPro" id="IPR037200">
    <property type="entry name" value="Isy1_sf"/>
</dbReference>
<dbReference type="GO" id="GO:0000350">
    <property type="term" value="P:generation of catalytic spliceosome for second transesterification step"/>
    <property type="evidence" value="ECO:0007669"/>
    <property type="project" value="InterPro"/>
</dbReference>
<feature type="region of interest" description="Disordered" evidence="6">
    <location>
        <begin position="1"/>
        <end position="22"/>
    </location>
</feature>
<comment type="caution">
    <text evidence="7">The sequence shown here is derived from an EMBL/GenBank/DDBJ whole genome shotgun (WGS) entry which is preliminary data.</text>
</comment>
<dbReference type="InterPro" id="IPR029012">
    <property type="entry name" value="Helix_hairpin_bin_sf"/>
</dbReference>
<dbReference type="AlphaFoldDB" id="A0AAN7W4I2"/>
<evidence type="ECO:0000256" key="3">
    <source>
        <dbReference type="ARBA" id="ARBA00019194"/>
    </source>
</evidence>
<name>A0AAN7W4I2_9SACH</name>
<keyword evidence="4" id="KW-0508">mRNA splicing</keyword>
<organism evidence="7 8">
    <name type="scientific">Arxiozyma heterogenica</name>
    <dbReference type="NCBI Taxonomy" id="278026"/>
    <lineage>
        <taxon>Eukaryota</taxon>
        <taxon>Fungi</taxon>
        <taxon>Dikarya</taxon>
        <taxon>Ascomycota</taxon>
        <taxon>Saccharomycotina</taxon>
        <taxon>Saccharomycetes</taxon>
        <taxon>Saccharomycetales</taxon>
        <taxon>Saccharomycetaceae</taxon>
        <taxon>Arxiozyma</taxon>
    </lineage>
</organism>
<dbReference type="InterPro" id="IPR009360">
    <property type="entry name" value="Isy1"/>
</dbReference>
<evidence type="ECO:0000256" key="2">
    <source>
        <dbReference type="ARBA" id="ARBA00007002"/>
    </source>
</evidence>
<sequence length="223" mass="26917">MEQNFNDVKTKKNNKKRPHTHRQISNVKILNVALQWRRSLIQDIIDRHNKMFDPLLGQDKLQEYNEQLNTWVKQLKMWDWHIKNNLHGRTSGDNLRLYTQLKNGKLILGKWYYGRAIELPEIKDHLDKQSKKRLQLERWIDVKKINWNNKKYLKTSTQLIPQLEKFERYWTPIIKDINHVPNGLESIGKTSTFTLAQNVTTQEELESWLVERRKKKLLEQLNL</sequence>
<evidence type="ECO:0000256" key="4">
    <source>
        <dbReference type="ARBA" id="ARBA00023187"/>
    </source>
</evidence>
<dbReference type="Proteomes" id="UP001306508">
    <property type="component" value="Unassembled WGS sequence"/>
</dbReference>
<keyword evidence="5" id="KW-0539">Nucleus</keyword>
<dbReference type="PANTHER" id="PTHR13021">
    <property type="entry name" value="PRE-MRNA-SPLICING FACTOR ISY1"/>
    <property type="match status" value="1"/>
</dbReference>
<evidence type="ECO:0000256" key="6">
    <source>
        <dbReference type="SAM" id="MobiDB-lite"/>
    </source>
</evidence>
<evidence type="ECO:0000256" key="5">
    <source>
        <dbReference type="ARBA" id="ARBA00023242"/>
    </source>
</evidence>
<evidence type="ECO:0000313" key="8">
    <source>
        <dbReference type="Proteomes" id="UP001306508"/>
    </source>
</evidence>
<accession>A0AAN7W4I2</accession>
<feature type="compositionally biased region" description="Basic residues" evidence="6">
    <location>
        <begin position="11"/>
        <end position="22"/>
    </location>
</feature>
<proteinExistence type="inferred from homology"/>
<comment type="subcellular location">
    <subcellularLocation>
        <location evidence="1">Nucleus</location>
    </subcellularLocation>
</comment>
<gene>
    <name evidence="7" type="ORF">RI543_001412</name>
</gene>
<protein>
    <recommendedName>
        <fullName evidence="3">Pre-mRNA-splicing factor ISY1</fullName>
    </recommendedName>
</protein>
<evidence type="ECO:0000313" key="7">
    <source>
        <dbReference type="EMBL" id="KAK5781024.1"/>
    </source>
</evidence>
<dbReference type="Pfam" id="PF06246">
    <property type="entry name" value="Isy1"/>
    <property type="match status" value="1"/>
</dbReference>
<dbReference type="SUPFAM" id="SSF140102">
    <property type="entry name" value="ISY1 domain-like"/>
    <property type="match status" value="1"/>
</dbReference>
<reference evidence="8" key="1">
    <citation type="submission" date="2023-07" db="EMBL/GenBank/DDBJ databases">
        <title>A draft genome of Kazachstania heterogenica Y-27499.</title>
        <authorList>
            <person name="Donic C."/>
            <person name="Kralova J.S."/>
            <person name="Fidel L."/>
            <person name="Ben-Dor S."/>
            <person name="Jung S."/>
        </authorList>
    </citation>
    <scope>NUCLEOTIDE SEQUENCE [LARGE SCALE GENOMIC DNA]</scope>
    <source>
        <strain evidence="8">Y27499</strain>
    </source>
</reference>
<dbReference type="Gene3D" id="1.10.287.660">
    <property type="entry name" value="Helix hairpin bin"/>
    <property type="match status" value="1"/>
</dbReference>
<keyword evidence="4" id="KW-0507">mRNA processing</keyword>
<dbReference type="GO" id="GO:0005634">
    <property type="term" value="C:nucleus"/>
    <property type="evidence" value="ECO:0007669"/>
    <property type="project" value="UniProtKB-SubCell"/>
</dbReference>
<dbReference type="EMBL" id="JAWIZZ010000038">
    <property type="protein sequence ID" value="KAK5781024.1"/>
    <property type="molecule type" value="Genomic_DNA"/>
</dbReference>
<keyword evidence="8" id="KW-1185">Reference proteome</keyword>
<comment type="similarity">
    <text evidence="2">Belongs to the ISY1 family.</text>
</comment>
<evidence type="ECO:0000256" key="1">
    <source>
        <dbReference type="ARBA" id="ARBA00004123"/>
    </source>
</evidence>